<comment type="caution">
    <text evidence="15">The sequence shown here is derived from an EMBL/GenBank/DDBJ whole genome shotgun (WGS) entry which is preliminary data.</text>
</comment>
<evidence type="ECO:0000256" key="7">
    <source>
        <dbReference type="ARBA" id="ARBA00023212"/>
    </source>
</evidence>
<dbReference type="InterPro" id="IPR001715">
    <property type="entry name" value="CH_dom"/>
</dbReference>
<keyword evidence="3" id="KW-0963">Cytoplasm</keyword>
<dbReference type="GO" id="GO:0051301">
    <property type="term" value="P:cell division"/>
    <property type="evidence" value="ECO:0007669"/>
    <property type="project" value="UniProtKB-KW"/>
</dbReference>
<comment type="subcellular location">
    <subcellularLocation>
        <location evidence="9">Cytoplasm</location>
        <location evidence="9">Cytoskeleton</location>
        <location evidence="9">Phragmoplast</location>
    </subcellularLocation>
    <subcellularLocation>
        <location evidence="1">Cytoplasm</location>
        <location evidence="1">Cytoskeleton</location>
        <location evidence="1">Spindle pole</location>
    </subcellularLocation>
</comment>
<dbReference type="AlphaFoldDB" id="A0A2K3P3Q2"/>
<dbReference type="GO" id="GO:0008017">
    <property type="term" value="F:microtubule binding"/>
    <property type="evidence" value="ECO:0007669"/>
    <property type="project" value="InterPro"/>
</dbReference>
<protein>
    <recommendedName>
        <fullName evidence="10">Protein ATEB1 homolog 2</fullName>
    </recommendedName>
</protein>
<organism evidence="15 16">
    <name type="scientific">Trifolium pratense</name>
    <name type="common">Red clover</name>
    <dbReference type="NCBI Taxonomy" id="57577"/>
    <lineage>
        <taxon>Eukaryota</taxon>
        <taxon>Viridiplantae</taxon>
        <taxon>Streptophyta</taxon>
        <taxon>Embryophyta</taxon>
        <taxon>Tracheophyta</taxon>
        <taxon>Spermatophyta</taxon>
        <taxon>Magnoliopsida</taxon>
        <taxon>eudicotyledons</taxon>
        <taxon>Gunneridae</taxon>
        <taxon>Pentapetalae</taxon>
        <taxon>rosids</taxon>
        <taxon>fabids</taxon>
        <taxon>Fabales</taxon>
        <taxon>Fabaceae</taxon>
        <taxon>Papilionoideae</taxon>
        <taxon>50 kb inversion clade</taxon>
        <taxon>NPAAA clade</taxon>
        <taxon>Hologalegina</taxon>
        <taxon>IRL clade</taxon>
        <taxon>Trifolieae</taxon>
        <taxon>Trifolium</taxon>
    </lineage>
</organism>
<gene>
    <name evidence="15" type="ORF">L195_g006467</name>
</gene>
<dbReference type="Pfam" id="PF03271">
    <property type="entry name" value="EB1"/>
    <property type="match status" value="1"/>
</dbReference>
<evidence type="ECO:0000313" key="15">
    <source>
        <dbReference type="EMBL" id="PNY09907.1"/>
    </source>
</evidence>
<evidence type="ECO:0000256" key="2">
    <source>
        <dbReference type="ARBA" id="ARBA00010729"/>
    </source>
</evidence>
<keyword evidence="7" id="KW-0206">Cytoskeleton</keyword>
<reference evidence="15 16" key="2">
    <citation type="journal article" date="2017" name="Front. Plant Sci.">
        <title>Gene Classification and Mining of Molecular Markers Useful in Red Clover (Trifolium pratense) Breeding.</title>
        <authorList>
            <person name="Istvanek J."/>
            <person name="Dluhosova J."/>
            <person name="Dluhos P."/>
            <person name="Patkova L."/>
            <person name="Nedelnik J."/>
            <person name="Repkova J."/>
        </authorList>
    </citation>
    <scope>NUCLEOTIDE SEQUENCE [LARGE SCALE GENOMIC DNA]</scope>
    <source>
        <strain evidence="16">cv. Tatra</strain>
        <tissue evidence="15">Young leaves</tissue>
    </source>
</reference>
<evidence type="ECO:0000256" key="3">
    <source>
        <dbReference type="ARBA" id="ARBA00022490"/>
    </source>
</evidence>
<evidence type="ECO:0000256" key="6">
    <source>
        <dbReference type="ARBA" id="ARBA00022776"/>
    </source>
</evidence>
<comment type="similarity">
    <text evidence="2">Belongs to the MAPRE family.</text>
</comment>
<dbReference type="Proteomes" id="UP000236291">
    <property type="component" value="Unassembled WGS sequence"/>
</dbReference>
<keyword evidence="6" id="KW-0498">Mitosis</keyword>
<dbReference type="GO" id="GO:0009524">
    <property type="term" value="C:phragmoplast"/>
    <property type="evidence" value="ECO:0007669"/>
    <property type="project" value="UniProtKB-SubCell"/>
</dbReference>
<dbReference type="GO" id="GO:0001578">
    <property type="term" value="P:microtubule bundle formation"/>
    <property type="evidence" value="ECO:0007669"/>
    <property type="project" value="UniProtKB-ARBA"/>
</dbReference>
<evidence type="ECO:0000256" key="11">
    <source>
        <dbReference type="PROSITE-ProRule" id="PRU00576"/>
    </source>
</evidence>
<dbReference type="InterPro" id="IPR036872">
    <property type="entry name" value="CH_dom_sf"/>
</dbReference>
<evidence type="ECO:0000256" key="12">
    <source>
        <dbReference type="SAM" id="MobiDB-lite"/>
    </source>
</evidence>
<feature type="region of interest" description="Disordered" evidence="12">
    <location>
        <begin position="224"/>
        <end position="260"/>
    </location>
</feature>
<evidence type="ECO:0000259" key="14">
    <source>
        <dbReference type="PROSITE" id="PS51230"/>
    </source>
</evidence>
<feature type="compositionally biased region" description="Polar residues" evidence="12">
    <location>
        <begin position="237"/>
        <end position="249"/>
    </location>
</feature>
<sequence length="367" mass="40942">MATNIGIMDSAYFVGRNEILNWINNRLQLNLSRIEDAASGAVQCQMMDVTHQGVVPMHKVNFDAKTEYDKIQNYKVLQDVFNKLKIQKVAVSFHDYVISRILELGVRFLAHAYGENSVGRGEPTLCSPQVPRRRLVIANGGGNFVPISCGAWTYMIIIWQHIEVSRLVKGRPLDNLEFLQWLKRYCDSINGGIMNENYNPVERRVKVGKDRSLKCSLKKSKSLQTNTMNNSGSGNTLGPNRTSVAKPSRSSGGAGGANSSAEIQALSKEITDLKFAVDRLEKERDFYFAKLRDVEIICQTPEVENIPVSVAVKKILYANDAKESALDEAQDYLNQTMNAVEAQETMNVVEAEAEAEAESEIEVDSQN</sequence>
<evidence type="ECO:0000256" key="1">
    <source>
        <dbReference type="ARBA" id="ARBA00004647"/>
    </source>
</evidence>
<feature type="domain" description="Calponin-homology (CH)" evidence="13">
    <location>
        <begin position="13"/>
        <end position="117"/>
    </location>
</feature>
<dbReference type="InterPro" id="IPR004953">
    <property type="entry name" value="EB1_C"/>
</dbReference>
<dbReference type="SUPFAM" id="SSF47576">
    <property type="entry name" value="Calponin-homology domain, CH-domain"/>
    <property type="match status" value="2"/>
</dbReference>
<keyword evidence="4" id="KW-0132">Cell division</keyword>
<dbReference type="InterPro" id="IPR036133">
    <property type="entry name" value="EB1_C_sf"/>
</dbReference>
<keyword evidence="5 11" id="KW-0493">Microtubule</keyword>
<evidence type="ECO:0000256" key="8">
    <source>
        <dbReference type="ARBA" id="ARBA00023306"/>
    </source>
</evidence>
<evidence type="ECO:0000313" key="16">
    <source>
        <dbReference type="Proteomes" id="UP000236291"/>
    </source>
</evidence>
<dbReference type="STRING" id="57577.A0A2K3P3Q2"/>
<dbReference type="FunFam" id="1.20.5.1430:FF:000004">
    <property type="entry name" value="Microtubule-associated protein RP/EB family member 1B"/>
    <property type="match status" value="1"/>
</dbReference>
<dbReference type="GO" id="GO:0010005">
    <property type="term" value="C:cortical microtubule, transverse to long axis"/>
    <property type="evidence" value="ECO:0007669"/>
    <property type="project" value="UniProtKB-ARBA"/>
</dbReference>
<dbReference type="GO" id="GO:0005815">
    <property type="term" value="C:microtubule organizing center"/>
    <property type="evidence" value="ECO:0007669"/>
    <property type="project" value="UniProtKB-ARBA"/>
</dbReference>
<dbReference type="PANTHER" id="PTHR10623">
    <property type="entry name" value="MICROTUBULE-ASSOCIATED PROTEIN RP/EB FAMILY MEMBER"/>
    <property type="match status" value="1"/>
</dbReference>
<dbReference type="PROSITE" id="PS51230">
    <property type="entry name" value="EB1_C"/>
    <property type="match status" value="1"/>
</dbReference>
<proteinExistence type="inferred from homology"/>
<feature type="domain" description="EB1 C-terminal" evidence="14">
    <location>
        <begin position="255"/>
        <end position="325"/>
    </location>
</feature>
<dbReference type="EMBL" id="ASHM01003455">
    <property type="protein sequence ID" value="PNY09907.1"/>
    <property type="molecule type" value="Genomic_DNA"/>
</dbReference>
<dbReference type="FunFam" id="1.10.418.10:FF:000028">
    <property type="entry name" value="RP/EB family microtubule-associated protein"/>
    <property type="match status" value="1"/>
</dbReference>
<reference evidence="15 16" key="1">
    <citation type="journal article" date="2014" name="Am. J. Bot.">
        <title>Genome assembly and annotation for red clover (Trifolium pratense; Fabaceae).</title>
        <authorList>
            <person name="Istvanek J."/>
            <person name="Jaros M."/>
            <person name="Krenek A."/>
            <person name="Repkova J."/>
        </authorList>
    </citation>
    <scope>NUCLEOTIDE SEQUENCE [LARGE SCALE GENOMIC DNA]</scope>
    <source>
        <strain evidence="16">cv. Tatra</strain>
        <tissue evidence="15">Young leaves</tissue>
    </source>
</reference>
<accession>A0A2K3P3Q2</accession>
<dbReference type="GO" id="GO:0009652">
    <property type="term" value="P:thigmotropism"/>
    <property type="evidence" value="ECO:0007669"/>
    <property type="project" value="UniProtKB-ARBA"/>
</dbReference>
<dbReference type="Gene3D" id="1.10.418.10">
    <property type="entry name" value="Calponin-like domain"/>
    <property type="match status" value="2"/>
</dbReference>
<evidence type="ECO:0000256" key="9">
    <source>
        <dbReference type="ARBA" id="ARBA00060413"/>
    </source>
</evidence>
<name>A0A2K3P3Q2_TRIPR</name>
<dbReference type="Pfam" id="PF00307">
    <property type="entry name" value="CH"/>
    <property type="match status" value="1"/>
</dbReference>
<dbReference type="GO" id="GO:0000922">
    <property type="term" value="C:spindle pole"/>
    <property type="evidence" value="ECO:0007669"/>
    <property type="project" value="UniProtKB-SubCell"/>
</dbReference>
<dbReference type="Gene3D" id="1.20.5.1430">
    <property type="match status" value="1"/>
</dbReference>
<dbReference type="PROSITE" id="PS50021">
    <property type="entry name" value="CH"/>
    <property type="match status" value="1"/>
</dbReference>
<evidence type="ECO:0000256" key="5">
    <source>
        <dbReference type="ARBA" id="ARBA00022701"/>
    </source>
</evidence>
<dbReference type="InterPro" id="IPR027328">
    <property type="entry name" value="MAPRE"/>
</dbReference>
<evidence type="ECO:0000259" key="13">
    <source>
        <dbReference type="PROSITE" id="PS50021"/>
    </source>
</evidence>
<feature type="compositionally biased region" description="Low complexity" evidence="12">
    <location>
        <begin position="224"/>
        <end position="236"/>
    </location>
</feature>
<evidence type="ECO:0000256" key="4">
    <source>
        <dbReference type="ARBA" id="ARBA00022618"/>
    </source>
</evidence>
<dbReference type="SUPFAM" id="SSF140612">
    <property type="entry name" value="EB1 dimerisation domain-like"/>
    <property type="match status" value="1"/>
</dbReference>
<evidence type="ECO:0000256" key="10">
    <source>
        <dbReference type="ARBA" id="ARBA00083920"/>
    </source>
</evidence>
<keyword evidence="8" id="KW-0131">Cell cycle</keyword>